<dbReference type="Pfam" id="PF00067">
    <property type="entry name" value="p450"/>
    <property type="match status" value="1"/>
</dbReference>
<gene>
    <name evidence="20" type="ORF">L207DRAFT_591855</name>
</gene>
<dbReference type="Gene3D" id="3.40.50.80">
    <property type="entry name" value="Nucleotide-binding domain of ferredoxin-NADP reductase (FNR) module"/>
    <property type="match status" value="1"/>
</dbReference>
<dbReference type="Pfam" id="PF00667">
    <property type="entry name" value="FAD_binding_1"/>
    <property type="match status" value="1"/>
</dbReference>
<keyword evidence="5 16" id="KW-0285">Flavoprotein</keyword>
<comment type="catalytic activity">
    <reaction evidence="14 16">
        <text>an organic molecule + reduced [NADPH--hemoprotein reductase] + O2 = an alcohol + oxidized [NADPH--hemoprotein reductase] + H2O + H(+)</text>
        <dbReference type="Rhea" id="RHEA:17149"/>
        <dbReference type="Rhea" id="RHEA-COMP:11964"/>
        <dbReference type="Rhea" id="RHEA-COMP:11965"/>
        <dbReference type="ChEBI" id="CHEBI:15377"/>
        <dbReference type="ChEBI" id="CHEBI:15378"/>
        <dbReference type="ChEBI" id="CHEBI:15379"/>
        <dbReference type="ChEBI" id="CHEBI:30879"/>
        <dbReference type="ChEBI" id="CHEBI:57618"/>
        <dbReference type="ChEBI" id="CHEBI:58210"/>
        <dbReference type="ChEBI" id="CHEBI:142491"/>
        <dbReference type="EC" id="1.14.14.1"/>
    </reaction>
</comment>
<keyword evidence="6 16" id="KW-0288">FMN</keyword>
<dbReference type="GO" id="GO:0010181">
    <property type="term" value="F:FMN binding"/>
    <property type="evidence" value="ECO:0007669"/>
    <property type="project" value="UniProtKB-UniRule"/>
</dbReference>
<dbReference type="GO" id="GO:0050660">
    <property type="term" value="F:flavin adenine dinucleotide binding"/>
    <property type="evidence" value="ECO:0007669"/>
    <property type="project" value="TreeGrafter"/>
</dbReference>
<evidence type="ECO:0000256" key="14">
    <source>
        <dbReference type="ARBA" id="ARBA00047827"/>
    </source>
</evidence>
<comment type="catalytic activity">
    <reaction evidence="15 16">
        <text>2 oxidized [cytochrome P450] + NADPH = 2 reduced [cytochrome P450] + NADP(+) + H(+)</text>
        <dbReference type="Rhea" id="RHEA:24040"/>
        <dbReference type="Rhea" id="RHEA-COMP:14627"/>
        <dbReference type="Rhea" id="RHEA-COMP:14628"/>
        <dbReference type="ChEBI" id="CHEBI:15378"/>
        <dbReference type="ChEBI" id="CHEBI:55376"/>
        <dbReference type="ChEBI" id="CHEBI:57783"/>
        <dbReference type="ChEBI" id="CHEBI:58349"/>
        <dbReference type="ChEBI" id="CHEBI:60344"/>
        <dbReference type="EC" id="1.6.2.4"/>
    </reaction>
</comment>
<dbReference type="FunFam" id="1.10.630.10:FF:000040">
    <property type="entry name" value="Bifunctional cytochrome P450/NADPH--P450 reductase"/>
    <property type="match status" value="1"/>
</dbReference>
<evidence type="ECO:0000256" key="9">
    <source>
        <dbReference type="ARBA" id="ARBA00022857"/>
    </source>
</evidence>
<dbReference type="PANTHER" id="PTHR19384">
    <property type="entry name" value="NITRIC OXIDE SYNTHASE-RELATED"/>
    <property type="match status" value="1"/>
</dbReference>
<evidence type="ECO:0000256" key="2">
    <source>
        <dbReference type="ARBA" id="ARBA00010018"/>
    </source>
</evidence>
<feature type="binding site" description="axial binding residue" evidence="17">
    <location>
        <position position="409"/>
    </location>
    <ligand>
        <name>heme</name>
        <dbReference type="ChEBI" id="CHEBI:30413"/>
    </ligand>
    <ligandPart>
        <name>Fe</name>
        <dbReference type="ChEBI" id="CHEBI:18248"/>
    </ligandPart>
</feature>
<keyword evidence="21" id="KW-1185">Reference proteome</keyword>
<evidence type="ECO:0000256" key="3">
    <source>
        <dbReference type="ARBA" id="ARBA00022448"/>
    </source>
</evidence>
<dbReference type="SUPFAM" id="SSF52343">
    <property type="entry name" value="Ferredoxin reductase-like, C-terminal NADP-linked domain"/>
    <property type="match status" value="1"/>
</dbReference>
<dbReference type="GO" id="GO:0005829">
    <property type="term" value="C:cytosol"/>
    <property type="evidence" value="ECO:0007669"/>
    <property type="project" value="TreeGrafter"/>
</dbReference>
<dbReference type="Gene3D" id="3.40.50.360">
    <property type="match status" value="1"/>
</dbReference>
<dbReference type="Gene3D" id="1.20.990.10">
    <property type="entry name" value="NADPH-cytochrome p450 Reductase, Chain A, domain 3"/>
    <property type="match status" value="1"/>
</dbReference>
<evidence type="ECO:0000256" key="8">
    <source>
        <dbReference type="ARBA" id="ARBA00022827"/>
    </source>
</evidence>
<dbReference type="GO" id="GO:0020037">
    <property type="term" value="F:heme binding"/>
    <property type="evidence" value="ECO:0007669"/>
    <property type="project" value="UniProtKB-UniRule"/>
</dbReference>
<dbReference type="CDD" id="cd11068">
    <property type="entry name" value="CYP120A1"/>
    <property type="match status" value="1"/>
</dbReference>
<dbReference type="InterPro" id="IPR023173">
    <property type="entry name" value="NADPH_Cyt_P450_Rdtase_alpha"/>
</dbReference>
<keyword evidence="3 16" id="KW-0813">Transport</keyword>
<reference evidence="20 21" key="1">
    <citation type="submission" date="2016-04" db="EMBL/GenBank/DDBJ databases">
        <title>A degradative enzymes factory behind the ericoid mycorrhizal symbiosis.</title>
        <authorList>
            <consortium name="DOE Joint Genome Institute"/>
            <person name="Martino E."/>
            <person name="Morin E."/>
            <person name="Grelet G."/>
            <person name="Kuo A."/>
            <person name="Kohler A."/>
            <person name="Daghino S."/>
            <person name="Barry K."/>
            <person name="Choi C."/>
            <person name="Cichocki N."/>
            <person name="Clum A."/>
            <person name="Copeland A."/>
            <person name="Hainaut M."/>
            <person name="Haridas S."/>
            <person name="Labutti K."/>
            <person name="Lindquist E."/>
            <person name="Lipzen A."/>
            <person name="Khouja H.-R."/>
            <person name="Murat C."/>
            <person name="Ohm R."/>
            <person name="Olson A."/>
            <person name="Spatafora J."/>
            <person name="Veneault-Fourrey C."/>
            <person name="Henrissat B."/>
            <person name="Grigoriev I."/>
            <person name="Martin F."/>
            <person name="Perotto S."/>
        </authorList>
    </citation>
    <scope>NUCLEOTIDE SEQUENCE [LARGE SCALE GENOMIC DNA]</scope>
    <source>
        <strain evidence="20 21">F</strain>
    </source>
</reference>
<dbReference type="GO" id="GO:0005506">
    <property type="term" value="F:iron ion binding"/>
    <property type="evidence" value="ECO:0007669"/>
    <property type="project" value="UniProtKB-UniRule"/>
</dbReference>
<dbReference type="InterPro" id="IPR017972">
    <property type="entry name" value="Cyt_P450_CS"/>
</dbReference>
<dbReference type="PROSITE" id="PS51384">
    <property type="entry name" value="FAD_FR"/>
    <property type="match status" value="1"/>
</dbReference>
<dbReference type="InterPro" id="IPR036396">
    <property type="entry name" value="Cyt_P450_sf"/>
</dbReference>
<dbReference type="InterPro" id="IPR023206">
    <property type="entry name" value="Bifunctional_P450_P450_red"/>
</dbReference>
<dbReference type="InterPro" id="IPR039261">
    <property type="entry name" value="FNR_nucleotide-bd"/>
</dbReference>
<dbReference type="SUPFAM" id="SSF48264">
    <property type="entry name" value="Cytochrome P450"/>
    <property type="match status" value="1"/>
</dbReference>
<dbReference type="InterPro" id="IPR008254">
    <property type="entry name" value="Flavodoxin/NO_synth"/>
</dbReference>
<dbReference type="Gene3D" id="1.10.630.10">
    <property type="entry name" value="Cytochrome P450"/>
    <property type="match status" value="1"/>
</dbReference>
<evidence type="ECO:0000256" key="6">
    <source>
        <dbReference type="ARBA" id="ARBA00022643"/>
    </source>
</evidence>
<dbReference type="OrthoDB" id="1470350at2759"/>
<comment type="cofactor">
    <cofactor evidence="1 16 17">
        <name>heme</name>
        <dbReference type="ChEBI" id="CHEBI:30413"/>
    </cofactor>
</comment>
<dbReference type="GO" id="GO:0003958">
    <property type="term" value="F:NADPH-hemoprotein reductase activity"/>
    <property type="evidence" value="ECO:0007669"/>
    <property type="project" value="UniProtKB-UniRule"/>
</dbReference>
<dbReference type="PRINTS" id="PR00385">
    <property type="entry name" value="P450"/>
</dbReference>
<dbReference type="Gene3D" id="2.40.30.10">
    <property type="entry name" value="Translation factors"/>
    <property type="match status" value="1"/>
</dbReference>
<dbReference type="PRINTS" id="PR00463">
    <property type="entry name" value="EP450I"/>
</dbReference>
<dbReference type="SUPFAM" id="SSF63380">
    <property type="entry name" value="Riboflavin synthase domain-like"/>
    <property type="match status" value="1"/>
</dbReference>
<dbReference type="Proteomes" id="UP000235786">
    <property type="component" value="Unassembled WGS sequence"/>
</dbReference>
<comment type="similarity">
    <text evidence="2 16">In the N-terminal section; belongs to the cytochrome P450 family.</text>
</comment>
<keyword evidence="8 16" id="KW-0274">FAD</keyword>
<proteinExistence type="inferred from homology"/>
<dbReference type="EC" id="1.14.14.1" evidence="16"/>
<dbReference type="PROSITE" id="PS00086">
    <property type="entry name" value="CYTOCHROME_P450"/>
    <property type="match status" value="1"/>
</dbReference>
<comment type="cofactor">
    <cofactor evidence="16">
        <name>FAD</name>
        <dbReference type="ChEBI" id="CHEBI:57692"/>
    </cofactor>
    <cofactor evidence="16">
        <name>FMN</name>
        <dbReference type="ChEBI" id="CHEBI:58210"/>
    </cofactor>
</comment>
<dbReference type="InterPro" id="IPR029039">
    <property type="entry name" value="Flavoprotein-like_sf"/>
</dbReference>
<keyword evidence="10 16" id="KW-0249">Electron transport</keyword>
<evidence type="ECO:0000313" key="21">
    <source>
        <dbReference type="Proteomes" id="UP000235786"/>
    </source>
</evidence>
<dbReference type="InterPro" id="IPR003097">
    <property type="entry name" value="CysJ-like_FAD-binding"/>
</dbReference>
<accession>A0A2J6QXA0</accession>
<dbReference type="EC" id="1.6.2.4" evidence="16"/>
<evidence type="ECO:0000256" key="16">
    <source>
        <dbReference type="PIRNR" id="PIRNR000209"/>
    </source>
</evidence>
<evidence type="ECO:0000256" key="4">
    <source>
        <dbReference type="ARBA" id="ARBA00022617"/>
    </source>
</evidence>
<keyword evidence="11 16" id="KW-0560">Oxidoreductase</keyword>
<dbReference type="AlphaFoldDB" id="A0A2J6QXA0"/>
<dbReference type="PIRSF" id="PIRSF000209">
    <property type="entry name" value="Bifunctional_P450_P450R"/>
    <property type="match status" value="1"/>
</dbReference>
<evidence type="ECO:0000313" key="20">
    <source>
        <dbReference type="EMBL" id="PMD30907.1"/>
    </source>
</evidence>
<sequence length="1067" mass="117834">MAEPIPGPPGLPLLGNLNDIDPGDSMSSLSRLADTYGPIFKLNLGGEDKLFISTHELMNEVCDEKRFSKTVSGPLAQIRNGVEDGLFTAYPGEHNWEIAHRVLMPAFGPISIRGMFDEMHDIASQLVIKWARFGPKEKINVTDDFTRLTLDSIALCAMDTRFNSFYHEDMHPFVDAMVGLLQESGARARRPAVATYFMRSAQQKYDADIALLKQVAKEVVAERKANPNDKKDLLNAMIKGRDPKTGEGLTEASILNNMITFLIAGHETTSGLLSFLFYNLIKHPAAYQAAQRQVDEVVGRGPIKVDHMSKLPYIEACLRETLRLTPTAPAITVQALPDASGSNTVSIAGGKYEIKAGQPIICILPKIHRDPAVYGDDTESFTPERMLDEPFSKLPNNSWKPFGNGMRGCIGRPFAWQEAILTTAMLLQQFNFRFDDPSYQLHIKQTLTIKPKDFFMHATLRENVDPVYLEKLLHVDVSKDGSATGKDRKIESSMSPGLPKKPMHILYGSNSGTCEALAQNLARVASGRGFHAQVEPLDSAVGKVPKDQPVVMIASSYEGQPPDNAAHFFEWLQNLQGRNELQGVKYTTYGCGNHDWVSTFHRVPTLLHSGFESHGATKIAEIGLGDVAAGDIFNDFDKWQDEQLWPALGEKGDAEDESGIEIEVDTDSRRSRLRQDVKEAVVVSNKLLTAEGVPEKRHIVLKLPSGMTYKAGDYLAVLPMNNQKNIRRVLKWANLPWDAMLTIKTGANTTLPTGHPISATDVLGAYVELSQPATRKNIARIAASAPDEAVRSKIMALAGKDFEKEILAKRRSPLDILEEYRSAALPLGDFLAMLPPMRIRQYSISSSPLADPTTATLTWAVLDTPSKVADSKRFLGVASNYLSSVEEGDRIHVAVKPSHGVFHPPNDIENTPVIMFCAGTGLAPFRGFVQERAMQIQAGRKLAPAYLFIGCTHPEKDALFKDELTQWEKEGAVKLFYAYSKVSELSKGCKHVQDRLWAEKESMVEVFNKGAKLYVCGSSMVGEGVASMTKRIYQDSVEANGGSKSDEEIESWFQGIKGERYASDVFA</sequence>
<dbReference type="InterPro" id="IPR001128">
    <property type="entry name" value="Cyt_P450"/>
</dbReference>
<feature type="domain" description="FAD-binding FR-type" evidence="19">
    <location>
        <begin position="675"/>
        <end position="905"/>
    </location>
</feature>
<dbReference type="FunFam" id="2.40.30.10:FF:000198">
    <property type="entry name" value="Bifunctional cytochrome P450/NADPH--P450 reductase"/>
    <property type="match status" value="1"/>
</dbReference>
<dbReference type="GO" id="GO:0070330">
    <property type="term" value="F:aromatase activity"/>
    <property type="evidence" value="ECO:0007669"/>
    <property type="project" value="UniProtKB-UniRule"/>
</dbReference>
<evidence type="ECO:0000256" key="13">
    <source>
        <dbReference type="ARBA" id="ARBA00023033"/>
    </source>
</evidence>
<dbReference type="InterPro" id="IPR017927">
    <property type="entry name" value="FAD-bd_FR_type"/>
</dbReference>
<evidence type="ECO:0000259" key="19">
    <source>
        <dbReference type="PROSITE" id="PS51384"/>
    </source>
</evidence>
<evidence type="ECO:0000256" key="1">
    <source>
        <dbReference type="ARBA" id="ARBA00001971"/>
    </source>
</evidence>
<dbReference type="EMBL" id="KZ613964">
    <property type="protein sequence ID" value="PMD30907.1"/>
    <property type="molecule type" value="Genomic_DNA"/>
</dbReference>
<dbReference type="InterPro" id="IPR002401">
    <property type="entry name" value="Cyt_P450_E_grp-I"/>
</dbReference>
<evidence type="ECO:0000256" key="7">
    <source>
        <dbReference type="ARBA" id="ARBA00022723"/>
    </source>
</evidence>
<dbReference type="InterPro" id="IPR017938">
    <property type="entry name" value="Riboflavin_synthase-like_b-brl"/>
</dbReference>
<keyword evidence="4 16" id="KW-0349">Heme</keyword>
<protein>
    <recommendedName>
        <fullName evidence="16">Bifunctional cytochrome P450/NADPH--P450 reductase</fullName>
    </recommendedName>
    <domain>
        <recommendedName>
            <fullName evidence="16">Cytochrome P450</fullName>
            <ecNumber evidence="16">1.14.14.1</ecNumber>
        </recommendedName>
    </domain>
    <domain>
        <recommendedName>
            <fullName evidence="16">NADPH--cytochrome P450 reductase</fullName>
            <ecNumber evidence="16">1.6.2.4</ecNumber>
        </recommendedName>
    </domain>
</protein>
<dbReference type="PROSITE" id="PS50902">
    <property type="entry name" value="FLAVODOXIN_LIKE"/>
    <property type="match status" value="1"/>
</dbReference>
<dbReference type="Pfam" id="PF00258">
    <property type="entry name" value="Flavodoxin_1"/>
    <property type="match status" value="1"/>
</dbReference>
<evidence type="ECO:0000256" key="17">
    <source>
        <dbReference type="PIRSR" id="PIRSR000209-1"/>
    </source>
</evidence>
<evidence type="ECO:0000256" key="10">
    <source>
        <dbReference type="ARBA" id="ARBA00022982"/>
    </source>
</evidence>
<keyword evidence="7 16" id="KW-0479">Metal-binding</keyword>
<evidence type="ECO:0000256" key="15">
    <source>
        <dbReference type="ARBA" id="ARBA00049342"/>
    </source>
</evidence>
<keyword evidence="9 16" id="KW-0521">NADP</keyword>
<dbReference type="CDD" id="cd06206">
    <property type="entry name" value="bifunctional_CYPOR"/>
    <property type="match status" value="1"/>
</dbReference>
<dbReference type="InterPro" id="IPR001433">
    <property type="entry name" value="OxRdtase_FAD/NAD-bd"/>
</dbReference>
<evidence type="ECO:0000256" key="12">
    <source>
        <dbReference type="ARBA" id="ARBA00023004"/>
    </source>
</evidence>
<evidence type="ECO:0000256" key="5">
    <source>
        <dbReference type="ARBA" id="ARBA00022630"/>
    </source>
</evidence>
<name>A0A2J6QXA0_HYAVF</name>
<dbReference type="PANTHER" id="PTHR19384:SF127">
    <property type="entry name" value="BIFUNCTIONAL CYTOCHROME P450_NADPH--P450 REDUCTASE"/>
    <property type="match status" value="1"/>
</dbReference>
<keyword evidence="12 16" id="KW-0408">Iron</keyword>
<evidence type="ECO:0000259" key="18">
    <source>
        <dbReference type="PROSITE" id="PS50902"/>
    </source>
</evidence>
<keyword evidence="13 16" id="KW-0503">Monooxygenase</keyword>
<organism evidence="20 21">
    <name type="scientific">Hyaloscypha variabilis (strain UAMH 11265 / GT02V1 / F)</name>
    <name type="common">Meliniomyces variabilis</name>
    <dbReference type="NCBI Taxonomy" id="1149755"/>
    <lineage>
        <taxon>Eukaryota</taxon>
        <taxon>Fungi</taxon>
        <taxon>Dikarya</taxon>
        <taxon>Ascomycota</taxon>
        <taxon>Pezizomycotina</taxon>
        <taxon>Leotiomycetes</taxon>
        <taxon>Helotiales</taxon>
        <taxon>Hyaloscyphaceae</taxon>
        <taxon>Hyaloscypha</taxon>
        <taxon>Hyaloscypha variabilis</taxon>
    </lineage>
</organism>
<dbReference type="STRING" id="1149755.A0A2J6QXA0"/>
<feature type="domain" description="Flavodoxin-like" evidence="18">
    <location>
        <begin position="503"/>
        <end position="644"/>
    </location>
</feature>
<dbReference type="Pfam" id="PF00175">
    <property type="entry name" value="NAD_binding_1"/>
    <property type="match status" value="1"/>
</dbReference>
<dbReference type="SUPFAM" id="SSF52218">
    <property type="entry name" value="Flavoproteins"/>
    <property type="match status" value="1"/>
</dbReference>
<evidence type="ECO:0000256" key="11">
    <source>
        <dbReference type="ARBA" id="ARBA00023002"/>
    </source>
</evidence>